<dbReference type="SMART" id="SM00530">
    <property type="entry name" value="HTH_XRE"/>
    <property type="match status" value="1"/>
</dbReference>
<dbReference type="PANTHER" id="PTHR46797:SF1">
    <property type="entry name" value="METHYLPHOSPHONATE SYNTHASE"/>
    <property type="match status" value="1"/>
</dbReference>
<keyword evidence="4" id="KW-1185">Reference proteome</keyword>
<keyword evidence="1" id="KW-0238">DNA-binding</keyword>
<proteinExistence type="predicted"/>
<sequence length="105" mass="12147">MERSIQSELYRQIGENIKLRRQRLKLNQTSLAKSINLSRTSLVNIEQGKQHPSVFVLLEISEKLGVTLHDLIPDRVNPSIIPDSVLRQNDIFKIQQFVQNLQNSK</sequence>
<feature type="domain" description="HTH cro/C1-type" evidence="2">
    <location>
        <begin position="17"/>
        <end position="71"/>
    </location>
</feature>
<dbReference type="InterPro" id="IPR010982">
    <property type="entry name" value="Lambda_DNA-bd_dom_sf"/>
</dbReference>
<dbReference type="Pfam" id="PF01381">
    <property type="entry name" value="HTH_3"/>
    <property type="match status" value="1"/>
</dbReference>
<dbReference type="CDD" id="cd00093">
    <property type="entry name" value="HTH_XRE"/>
    <property type="match status" value="1"/>
</dbReference>
<evidence type="ECO:0000313" key="3">
    <source>
        <dbReference type="EMBL" id="MDI9864473.1"/>
    </source>
</evidence>
<evidence type="ECO:0000256" key="1">
    <source>
        <dbReference type="ARBA" id="ARBA00023125"/>
    </source>
</evidence>
<dbReference type="PROSITE" id="PS50943">
    <property type="entry name" value="HTH_CROC1"/>
    <property type="match status" value="1"/>
</dbReference>
<dbReference type="RefSeq" id="WP_283369666.1">
    <property type="nucleotide sequence ID" value="NZ_JASHID010000005.1"/>
</dbReference>
<dbReference type="PANTHER" id="PTHR46797">
    <property type="entry name" value="HTH-TYPE TRANSCRIPTIONAL REGULATOR"/>
    <property type="match status" value="1"/>
</dbReference>
<gene>
    <name evidence="3" type="ORF">QM480_09060</name>
</gene>
<organism evidence="3 4">
    <name type="scientific">Flectobacillus longus</name>
    <dbReference type="NCBI Taxonomy" id="2984207"/>
    <lineage>
        <taxon>Bacteria</taxon>
        <taxon>Pseudomonadati</taxon>
        <taxon>Bacteroidota</taxon>
        <taxon>Cytophagia</taxon>
        <taxon>Cytophagales</taxon>
        <taxon>Flectobacillaceae</taxon>
        <taxon>Flectobacillus</taxon>
    </lineage>
</organism>
<name>A0ABT6YLK2_9BACT</name>
<protein>
    <submittedName>
        <fullName evidence="3">Helix-turn-helix transcriptional regulator</fullName>
    </submittedName>
</protein>
<accession>A0ABT6YLK2</accession>
<comment type="caution">
    <text evidence="3">The sequence shown here is derived from an EMBL/GenBank/DDBJ whole genome shotgun (WGS) entry which is preliminary data.</text>
</comment>
<reference evidence="3 4" key="1">
    <citation type="submission" date="2023-05" db="EMBL/GenBank/DDBJ databases">
        <title>Novel species of genus Flectobacillus isolated from stream in China.</title>
        <authorList>
            <person name="Lu H."/>
        </authorList>
    </citation>
    <scope>NUCLEOTIDE SEQUENCE [LARGE SCALE GENOMIC DNA]</scope>
    <source>
        <strain evidence="3 4">DC10W</strain>
    </source>
</reference>
<dbReference type="Proteomes" id="UP001236569">
    <property type="component" value="Unassembled WGS sequence"/>
</dbReference>
<dbReference type="InterPro" id="IPR050807">
    <property type="entry name" value="TransReg_Diox_bact_type"/>
</dbReference>
<dbReference type="InterPro" id="IPR001387">
    <property type="entry name" value="Cro/C1-type_HTH"/>
</dbReference>
<evidence type="ECO:0000259" key="2">
    <source>
        <dbReference type="PROSITE" id="PS50943"/>
    </source>
</evidence>
<dbReference type="SUPFAM" id="SSF47413">
    <property type="entry name" value="lambda repressor-like DNA-binding domains"/>
    <property type="match status" value="1"/>
</dbReference>
<dbReference type="EMBL" id="JASHID010000005">
    <property type="protein sequence ID" value="MDI9864473.1"/>
    <property type="molecule type" value="Genomic_DNA"/>
</dbReference>
<evidence type="ECO:0000313" key="4">
    <source>
        <dbReference type="Proteomes" id="UP001236569"/>
    </source>
</evidence>
<dbReference type="Gene3D" id="1.10.260.40">
    <property type="entry name" value="lambda repressor-like DNA-binding domains"/>
    <property type="match status" value="1"/>
</dbReference>